<feature type="DNA-binding region" description="HMG box" evidence="1">
    <location>
        <begin position="54"/>
        <end position="123"/>
    </location>
</feature>
<evidence type="ECO:0000256" key="1">
    <source>
        <dbReference type="PROSITE-ProRule" id="PRU00267"/>
    </source>
</evidence>
<dbReference type="Proteomes" id="UP001153678">
    <property type="component" value="Unassembled WGS sequence"/>
</dbReference>
<dbReference type="SUPFAM" id="SSF47095">
    <property type="entry name" value="HMG-box"/>
    <property type="match status" value="1"/>
</dbReference>
<keyword evidence="4" id="KW-1185">Reference proteome</keyword>
<keyword evidence="1" id="KW-0539">Nucleus</keyword>
<dbReference type="OrthoDB" id="6247875at2759"/>
<evidence type="ECO:0000313" key="3">
    <source>
        <dbReference type="EMBL" id="CAI2171980.1"/>
    </source>
</evidence>
<reference evidence="3" key="1">
    <citation type="submission" date="2022-08" db="EMBL/GenBank/DDBJ databases">
        <authorList>
            <person name="Kallberg Y."/>
            <person name="Tangrot J."/>
            <person name="Rosling A."/>
        </authorList>
    </citation>
    <scope>NUCLEOTIDE SEQUENCE</scope>
    <source>
        <strain evidence="3">Wild A</strain>
    </source>
</reference>
<name>A0A9W4SJB4_9GLOM</name>
<sequence length="216" mass="25180">MLSASTVPTDTSMALVPEYLKNVPFPPKHLDLEQILNTKPHRSKLASYRNAHIRKRTINAFLLYRKECNEYLKKDKNVNPRQKLLSPLIAKFWKKQPEAIKIYYEDLAIRAKKLHKEMSPQIQIRHFDPKSMNNGKSIKNKNHYMQTDEFITSPTSSNDDDSVTFVEMQKPVTQLATIHDSSFQEQLCGFYHSSLTYNQNLYIYHLCKLSLNGFNA</sequence>
<organism evidence="3 4">
    <name type="scientific">Funneliformis geosporum</name>
    <dbReference type="NCBI Taxonomy" id="1117311"/>
    <lineage>
        <taxon>Eukaryota</taxon>
        <taxon>Fungi</taxon>
        <taxon>Fungi incertae sedis</taxon>
        <taxon>Mucoromycota</taxon>
        <taxon>Glomeromycotina</taxon>
        <taxon>Glomeromycetes</taxon>
        <taxon>Glomerales</taxon>
        <taxon>Glomeraceae</taxon>
        <taxon>Funneliformis</taxon>
    </lineage>
</organism>
<gene>
    <name evidence="3" type="ORF">FWILDA_LOCUS5350</name>
</gene>
<proteinExistence type="predicted"/>
<keyword evidence="1" id="KW-0238">DNA-binding</keyword>
<dbReference type="SMART" id="SM00398">
    <property type="entry name" value="HMG"/>
    <property type="match status" value="1"/>
</dbReference>
<dbReference type="PROSITE" id="PS50118">
    <property type="entry name" value="HMG_BOX_2"/>
    <property type="match status" value="1"/>
</dbReference>
<dbReference type="InterPro" id="IPR036910">
    <property type="entry name" value="HMG_box_dom_sf"/>
</dbReference>
<comment type="caution">
    <text evidence="3">The sequence shown here is derived from an EMBL/GenBank/DDBJ whole genome shotgun (WGS) entry which is preliminary data.</text>
</comment>
<evidence type="ECO:0000259" key="2">
    <source>
        <dbReference type="PROSITE" id="PS50118"/>
    </source>
</evidence>
<accession>A0A9W4SJB4</accession>
<evidence type="ECO:0000313" key="4">
    <source>
        <dbReference type="Proteomes" id="UP001153678"/>
    </source>
</evidence>
<dbReference type="GO" id="GO:0003677">
    <property type="term" value="F:DNA binding"/>
    <property type="evidence" value="ECO:0007669"/>
    <property type="project" value="UniProtKB-UniRule"/>
</dbReference>
<dbReference type="Pfam" id="PF00505">
    <property type="entry name" value="HMG_box"/>
    <property type="match status" value="1"/>
</dbReference>
<dbReference type="AlphaFoldDB" id="A0A9W4SJB4"/>
<protein>
    <submittedName>
        <fullName evidence="3">11225_t:CDS:1</fullName>
    </submittedName>
</protein>
<dbReference type="InterPro" id="IPR009071">
    <property type="entry name" value="HMG_box_dom"/>
</dbReference>
<dbReference type="EMBL" id="CAMKVN010000884">
    <property type="protein sequence ID" value="CAI2171980.1"/>
    <property type="molecule type" value="Genomic_DNA"/>
</dbReference>
<feature type="domain" description="HMG box" evidence="2">
    <location>
        <begin position="54"/>
        <end position="123"/>
    </location>
</feature>
<dbReference type="GO" id="GO:0005634">
    <property type="term" value="C:nucleus"/>
    <property type="evidence" value="ECO:0007669"/>
    <property type="project" value="UniProtKB-UniRule"/>
</dbReference>
<dbReference type="Gene3D" id="1.10.30.10">
    <property type="entry name" value="High mobility group box domain"/>
    <property type="match status" value="1"/>
</dbReference>